<protein>
    <submittedName>
        <fullName evidence="2">SH3 domain-containing protein</fullName>
    </submittedName>
</protein>
<dbReference type="Pfam" id="PF08239">
    <property type="entry name" value="SH3_3"/>
    <property type="match status" value="1"/>
</dbReference>
<evidence type="ECO:0000259" key="1">
    <source>
        <dbReference type="Pfam" id="PF08239"/>
    </source>
</evidence>
<sequence>MKNWFQIGIVSLLVAVSYPVSAGEVIGFVNSTKSSHMVIPNTKLRALIAEFLDPAATGIGQSLGYLVWRETLTAISDQAKAGVILARAPEGKNLTELIGDRYHLAATEIANFQKAAMILWGAVIENPDGELVINTHLTLLPTELASGDLILRFTAGDNSNAGLQTAISRSKFNFATVTRSRKDLFDRRLVSRRVANLRAAPSREAEKITQIPPGTVIQSLDMQGAWFKVVLRDGREAYIENSLVDVPPRQIDVSKTEINVRVGPGTDHQVIATRDVIGTFEVLNMTYREGQGLWYEVDLEGEPVWIYAALTRPRYSLPAVHFLAGLYRYYASRFKDASSEFTQFLTSGVEGRNVNLAAGYQLLGASQVMGKQAYELDENIVNIFSKAVELTPYDPAAYNLRALANIAVNNNLDLAIKDLKVSAELDSMSDTAALLVNDLNNVVNQRTPGNRFLLQKLRPDSDQKLVINNIAKSFSR</sequence>
<dbReference type="Gene3D" id="1.25.40.10">
    <property type="entry name" value="Tetratricopeptide repeat domain"/>
    <property type="match status" value="1"/>
</dbReference>
<dbReference type="EMBL" id="CP098747">
    <property type="protein sequence ID" value="USG62426.1"/>
    <property type="molecule type" value="Genomic_DNA"/>
</dbReference>
<dbReference type="PANTHER" id="PTHR34408:SF1">
    <property type="entry name" value="GLYCOSYL HYDROLASE FAMILY 19 DOMAIN-CONTAINING PROTEIN HI_1415"/>
    <property type="match status" value="1"/>
</dbReference>
<dbReference type="RefSeq" id="WP_251936147.1">
    <property type="nucleotide sequence ID" value="NZ_CP098747.1"/>
</dbReference>
<keyword evidence="3" id="KW-1185">Reference proteome</keyword>
<evidence type="ECO:0000313" key="2">
    <source>
        <dbReference type="EMBL" id="USG62426.1"/>
    </source>
</evidence>
<accession>A0ABY4WCR0</accession>
<feature type="domain" description="SH3b" evidence="1">
    <location>
        <begin position="194"/>
        <end position="244"/>
    </location>
</feature>
<dbReference type="Gene3D" id="2.30.30.40">
    <property type="entry name" value="SH3 Domains"/>
    <property type="match status" value="2"/>
</dbReference>
<evidence type="ECO:0000313" key="3">
    <source>
        <dbReference type="Proteomes" id="UP001056291"/>
    </source>
</evidence>
<organism evidence="2 3">
    <name type="scientific">Sneathiella marina</name>
    <dbReference type="NCBI Taxonomy" id="2950108"/>
    <lineage>
        <taxon>Bacteria</taxon>
        <taxon>Pseudomonadati</taxon>
        <taxon>Pseudomonadota</taxon>
        <taxon>Alphaproteobacteria</taxon>
        <taxon>Sneathiellales</taxon>
        <taxon>Sneathiellaceae</taxon>
        <taxon>Sneathiella</taxon>
    </lineage>
</organism>
<reference evidence="2" key="1">
    <citation type="submission" date="2022-06" db="EMBL/GenBank/DDBJ databases">
        <title>Sneathiella actinostolidae sp. nov., isolated from a sea anemonein the Western Pacific Ocean.</title>
        <authorList>
            <person name="Wei M.J."/>
        </authorList>
    </citation>
    <scope>NUCLEOTIDE SEQUENCE</scope>
    <source>
        <strain evidence="2">PHK-P5</strain>
    </source>
</reference>
<dbReference type="InterPro" id="IPR003646">
    <property type="entry name" value="SH3-like_bac-type"/>
</dbReference>
<dbReference type="PANTHER" id="PTHR34408">
    <property type="entry name" value="FAMILY PROTEIN, PUTATIVE-RELATED"/>
    <property type="match status" value="1"/>
</dbReference>
<dbReference type="Proteomes" id="UP001056291">
    <property type="component" value="Chromosome"/>
</dbReference>
<name>A0ABY4WCR0_9PROT</name>
<proteinExistence type="predicted"/>
<dbReference type="InterPro" id="IPR052354">
    <property type="entry name" value="Cell_Wall_Dynamics_Protein"/>
</dbReference>
<dbReference type="InterPro" id="IPR011990">
    <property type="entry name" value="TPR-like_helical_dom_sf"/>
</dbReference>
<gene>
    <name evidence="2" type="ORF">NBZ79_05475</name>
</gene>